<proteinExistence type="predicted"/>
<reference evidence="1 2" key="1">
    <citation type="submission" date="2018-06" db="EMBL/GenBank/DDBJ databases">
        <authorList>
            <consortium name="Pathogen Informatics"/>
            <person name="Doyle S."/>
        </authorList>
    </citation>
    <scope>NUCLEOTIDE SEQUENCE [LARGE SCALE GENOMIC DNA]</scope>
    <source>
        <strain evidence="1 2">NCTC10526</strain>
    </source>
</reference>
<keyword evidence="2" id="KW-1185">Reference proteome</keyword>
<dbReference type="RefSeq" id="WP_028859607.1">
    <property type="nucleotide sequence ID" value="NZ_CAJHAQ010000001.1"/>
</dbReference>
<dbReference type="STRING" id="1123034.GCA_000685805_02150"/>
<gene>
    <name evidence="1" type="ORF">NCTC10526_01646</name>
</gene>
<protein>
    <submittedName>
        <fullName evidence="1">Uncharacterized protein</fullName>
    </submittedName>
</protein>
<dbReference type="EMBL" id="UGVC01000001">
    <property type="protein sequence ID" value="SUD91295.1"/>
    <property type="molecule type" value="Genomic_DNA"/>
</dbReference>
<evidence type="ECO:0000313" key="1">
    <source>
        <dbReference type="EMBL" id="SUD91295.1"/>
    </source>
</evidence>
<sequence>MKIINYQQLLDEYKPQGHISSDANKLANELIREYCLQVGHGLARFLEVDVCFDNHMALRVWVQMRLDAHKLYVFEEMRAKLESELYDLLSGSGFGYGYL</sequence>
<dbReference type="Proteomes" id="UP000254123">
    <property type="component" value="Unassembled WGS sequence"/>
</dbReference>
<accession>A0A379LMH1</accession>
<organism evidence="1 2">
    <name type="scientific">Psychrobacter phenylpyruvicus</name>
    <dbReference type="NCBI Taxonomy" id="29432"/>
    <lineage>
        <taxon>Bacteria</taxon>
        <taxon>Pseudomonadati</taxon>
        <taxon>Pseudomonadota</taxon>
        <taxon>Gammaproteobacteria</taxon>
        <taxon>Moraxellales</taxon>
        <taxon>Moraxellaceae</taxon>
        <taxon>Psychrobacter</taxon>
    </lineage>
</organism>
<dbReference type="AlphaFoldDB" id="A0A379LMH1"/>
<evidence type="ECO:0000313" key="2">
    <source>
        <dbReference type="Proteomes" id="UP000254123"/>
    </source>
</evidence>
<name>A0A379LMH1_9GAMM</name>